<dbReference type="OrthoDB" id="428577at2759"/>
<protein>
    <submittedName>
        <fullName evidence="11">Ubiquitin 6</fullName>
    </submittedName>
</protein>
<keyword evidence="12" id="KW-1185">Reference proteome</keyword>
<dbReference type="InterPro" id="IPR011332">
    <property type="entry name" value="Ribosomal_zn-bd"/>
</dbReference>
<dbReference type="InterPro" id="IPR029071">
    <property type="entry name" value="Ubiquitin-like_domsf"/>
</dbReference>
<evidence type="ECO:0000256" key="2">
    <source>
        <dbReference type="ARBA" id="ARBA00008373"/>
    </source>
</evidence>
<comment type="function">
    <text evidence="1">Component of the 40S subunit of the ribosome.</text>
</comment>
<dbReference type="GO" id="GO:1990904">
    <property type="term" value="C:ribonucleoprotein complex"/>
    <property type="evidence" value="ECO:0007669"/>
    <property type="project" value="UniProtKB-KW"/>
</dbReference>
<dbReference type="GO" id="GO:0003735">
    <property type="term" value="F:structural constituent of ribosome"/>
    <property type="evidence" value="ECO:0007669"/>
    <property type="project" value="InterPro"/>
</dbReference>
<dbReference type="InterPro" id="IPR038582">
    <property type="entry name" value="Ribosomal_eS31_euk-type_sf"/>
</dbReference>
<evidence type="ECO:0000313" key="11">
    <source>
        <dbReference type="EMBL" id="GFS38448.1"/>
    </source>
</evidence>
<evidence type="ECO:0000256" key="3">
    <source>
        <dbReference type="ARBA" id="ARBA00009891"/>
    </source>
</evidence>
<dbReference type="InterPro" id="IPR000626">
    <property type="entry name" value="Ubiquitin-like_dom"/>
</dbReference>
<comment type="similarity">
    <text evidence="3">In the C-terminal section; belongs to the eukaryotic ribosomal protein eS31 family.</text>
</comment>
<dbReference type="InterPro" id="IPR002906">
    <property type="entry name" value="Ribosomal_eS31"/>
</dbReference>
<evidence type="ECO:0000256" key="1">
    <source>
        <dbReference type="ARBA" id="ARBA00002225"/>
    </source>
</evidence>
<proteinExistence type="inferred from homology"/>
<evidence type="ECO:0000256" key="9">
    <source>
        <dbReference type="SAM" id="MobiDB-lite"/>
    </source>
</evidence>
<dbReference type="PANTHER" id="PTHR46250">
    <property type="entry name" value="MYB/SANT-LIKE DNA-BINDING DOMAIN PROTEIN-RELATED"/>
    <property type="match status" value="1"/>
</dbReference>
<feature type="domain" description="Ubiquitin-like" evidence="10">
    <location>
        <begin position="275"/>
        <end position="330"/>
    </location>
</feature>
<evidence type="ECO:0000256" key="4">
    <source>
        <dbReference type="ARBA" id="ARBA00022499"/>
    </source>
</evidence>
<comment type="similarity">
    <text evidence="2">In the N-terminal section; belongs to the ubiquitin family.</text>
</comment>
<keyword evidence="4" id="KW-1017">Isopeptide bond</keyword>
<dbReference type="Pfam" id="PF01599">
    <property type="entry name" value="Ribosomal_S27"/>
    <property type="match status" value="1"/>
</dbReference>
<evidence type="ECO:0000256" key="5">
    <source>
        <dbReference type="ARBA" id="ARBA00022833"/>
    </source>
</evidence>
<dbReference type="EMBL" id="BJWL01000313">
    <property type="protein sequence ID" value="GFS38448.1"/>
    <property type="molecule type" value="Genomic_DNA"/>
</dbReference>
<sequence>MLEIQRTDLLQKCFTSLMEASVSLKEAQGEKEESGDDQDAGDEETDEEEEGLDDDEREETEEEFLDRPPQSITRQVLESKIIKALQGTDLRATPHIESKLKEWKKVYNSLFSPLSLSGIRWNDTNLVLDIVKEQTWDDYVKKDVDAKSLRNKSWPFYEDWLIIFDKDRATGKFAKSVADAVENMDNEDEVGESVPLDSTGVSGMEYFNSVTHRPTADSRMEFIGSRTGYAHDLSAVRKGLNAELLKLPLCPNDSEDADLRENTNGEDYYPRGRILRHHPQCQGKDPRQGIPPDQQRLIFAGKQLEDGCTLANYKIQKESTLHLVLRLRGGAKKRKKKSCTKPKTIKPKNKKVKLAVLQFYKIDDSGKVHRLRKECPNAECGAGTFMANHFDRHYCGKCGLTYVYQNAGGD</sequence>
<evidence type="ECO:0000259" key="10">
    <source>
        <dbReference type="PROSITE" id="PS50053"/>
    </source>
</evidence>
<evidence type="ECO:0000256" key="6">
    <source>
        <dbReference type="ARBA" id="ARBA00022980"/>
    </source>
</evidence>
<dbReference type="SMART" id="SM00213">
    <property type="entry name" value="UBQ"/>
    <property type="match status" value="1"/>
</dbReference>
<keyword evidence="5" id="KW-0862">Zinc</keyword>
<keyword evidence="6" id="KW-0689">Ribosomal protein</keyword>
<name>A0A7J0DMK1_9ERIC</name>
<dbReference type="SUPFAM" id="SSF57829">
    <property type="entry name" value="Zn-binding ribosomal proteins"/>
    <property type="match status" value="1"/>
</dbReference>
<dbReference type="Pfam" id="PF00240">
    <property type="entry name" value="ubiquitin"/>
    <property type="match status" value="1"/>
</dbReference>
<evidence type="ECO:0000256" key="7">
    <source>
        <dbReference type="ARBA" id="ARBA00023274"/>
    </source>
</evidence>
<dbReference type="GO" id="GO:0006412">
    <property type="term" value="P:translation"/>
    <property type="evidence" value="ECO:0007669"/>
    <property type="project" value="InterPro"/>
</dbReference>
<dbReference type="PANTHER" id="PTHR46250:SF15">
    <property type="entry name" value="OS01G0523800 PROTEIN"/>
    <property type="match status" value="1"/>
</dbReference>
<evidence type="ECO:0000256" key="8">
    <source>
        <dbReference type="ARBA" id="ARBA00035123"/>
    </source>
</evidence>
<dbReference type="Gene3D" id="6.20.50.150">
    <property type="match status" value="1"/>
</dbReference>
<dbReference type="SMART" id="SM01402">
    <property type="entry name" value="Ribosomal_S27"/>
    <property type="match status" value="1"/>
</dbReference>
<evidence type="ECO:0000313" key="12">
    <source>
        <dbReference type="Proteomes" id="UP000585474"/>
    </source>
</evidence>
<feature type="compositionally biased region" description="Acidic residues" evidence="9">
    <location>
        <begin position="33"/>
        <end position="64"/>
    </location>
</feature>
<organism evidence="11 12">
    <name type="scientific">Actinidia rufa</name>
    <dbReference type="NCBI Taxonomy" id="165716"/>
    <lineage>
        <taxon>Eukaryota</taxon>
        <taxon>Viridiplantae</taxon>
        <taxon>Streptophyta</taxon>
        <taxon>Embryophyta</taxon>
        <taxon>Tracheophyta</taxon>
        <taxon>Spermatophyta</taxon>
        <taxon>Magnoliopsida</taxon>
        <taxon>eudicotyledons</taxon>
        <taxon>Gunneridae</taxon>
        <taxon>Pentapetalae</taxon>
        <taxon>asterids</taxon>
        <taxon>Ericales</taxon>
        <taxon>Actinidiaceae</taxon>
        <taxon>Actinidia</taxon>
    </lineage>
</organism>
<reference evidence="12" key="1">
    <citation type="submission" date="2019-07" db="EMBL/GenBank/DDBJ databases">
        <title>De Novo Assembly of kiwifruit Actinidia rufa.</title>
        <authorList>
            <person name="Sugita-Konishi S."/>
            <person name="Sato K."/>
            <person name="Mori E."/>
            <person name="Abe Y."/>
            <person name="Kisaki G."/>
            <person name="Hamano K."/>
            <person name="Suezawa K."/>
            <person name="Otani M."/>
            <person name="Fukuda T."/>
            <person name="Manabe T."/>
            <person name="Gomi K."/>
            <person name="Tabuchi M."/>
            <person name="Akimitsu K."/>
            <person name="Kataoka I."/>
        </authorList>
    </citation>
    <scope>NUCLEOTIDE SEQUENCE [LARGE SCALE GENOMIC DNA]</scope>
    <source>
        <strain evidence="12">cv. Fuchu</strain>
    </source>
</reference>
<dbReference type="GO" id="GO:0005840">
    <property type="term" value="C:ribosome"/>
    <property type="evidence" value="ECO:0007669"/>
    <property type="project" value="UniProtKB-KW"/>
</dbReference>
<dbReference type="AlphaFoldDB" id="A0A7J0DMK1"/>
<comment type="caution">
    <text evidence="11">The sequence shown here is derived from an EMBL/GenBank/DDBJ whole genome shotgun (WGS) entry which is preliminary data.</text>
</comment>
<comment type="subunit">
    <text evidence="8">Part of the 40S ribosomal subunit.</text>
</comment>
<dbReference type="Proteomes" id="UP000585474">
    <property type="component" value="Unassembled WGS sequence"/>
</dbReference>
<keyword evidence="7" id="KW-0687">Ribonucleoprotein</keyword>
<gene>
    <name evidence="11" type="ORF">Acr_00g0057490</name>
</gene>
<dbReference type="PROSITE" id="PS50053">
    <property type="entry name" value="UBIQUITIN_2"/>
    <property type="match status" value="1"/>
</dbReference>
<feature type="region of interest" description="Disordered" evidence="9">
    <location>
        <begin position="23"/>
        <end position="69"/>
    </location>
</feature>
<dbReference type="SUPFAM" id="SSF54236">
    <property type="entry name" value="Ubiquitin-like"/>
    <property type="match status" value="1"/>
</dbReference>
<dbReference type="Gene3D" id="3.10.20.90">
    <property type="entry name" value="Phosphatidylinositol 3-kinase Catalytic Subunit, Chain A, domain 1"/>
    <property type="match status" value="1"/>
</dbReference>
<accession>A0A7J0DMK1</accession>